<dbReference type="InterPro" id="IPR013766">
    <property type="entry name" value="Thioredoxin_domain"/>
</dbReference>
<dbReference type="InParanoid" id="A0A1X7VEU9"/>
<dbReference type="Pfam" id="PF00085">
    <property type="entry name" value="Thioredoxin"/>
    <property type="match status" value="1"/>
</dbReference>
<dbReference type="PROSITE" id="PS51352">
    <property type="entry name" value="THIOREDOXIN_2"/>
    <property type="match status" value="1"/>
</dbReference>
<feature type="domain" description="Thioredoxin" evidence="4">
    <location>
        <begin position="76"/>
        <end position="219"/>
    </location>
</feature>
<organism evidence="5">
    <name type="scientific">Amphimedon queenslandica</name>
    <name type="common">Sponge</name>
    <dbReference type="NCBI Taxonomy" id="400682"/>
    <lineage>
        <taxon>Eukaryota</taxon>
        <taxon>Metazoa</taxon>
        <taxon>Porifera</taxon>
        <taxon>Demospongiae</taxon>
        <taxon>Heteroscleromorpha</taxon>
        <taxon>Haplosclerida</taxon>
        <taxon>Niphatidae</taxon>
        <taxon>Amphimedon</taxon>
    </lineage>
</organism>
<dbReference type="EnsemblMetazoa" id="Aqu2.1.38523_001">
    <property type="protein sequence ID" value="Aqu2.1.38523_001"/>
    <property type="gene ID" value="Aqu2.1.38523"/>
</dbReference>
<dbReference type="AlphaFoldDB" id="A0A1X7VEU9"/>
<feature type="region of interest" description="Disordered" evidence="2">
    <location>
        <begin position="1"/>
        <end position="26"/>
    </location>
</feature>
<dbReference type="SUPFAM" id="SSF52833">
    <property type="entry name" value="Thioredoxin-like"/>
    <property type="match status" value="2"/>
</dbReference>
<reference evidence="5" key="1">
    <citation type="submission" date="2017-05" db="UniProtKB">
        <authorList>
            <consortium name="EnsemblMetazoa"/>
        </authorList>
    </citation>
    <scope>IDENTIFICATION</scope>
</reference>
<accession>A0A1X7VEU9</accession>
<sequence>MSEVVPAHDSDEFPVSPEPIQERKEARRVSRPRLNAVLHVATAMVLARIVFLALSLIFSNFNTAGTEEIYSLPNELPSVFSNDSSSFVVDVKDGSVPYNLTRVLGGFDVVVTMMYARWCSHSQSFAPQFTSTAQTFSDTPNVAFVGIDCWRVGGLCRQNEETWPYPRILVYHKYTNEKMEYFGKKSKTALEKHVHRILYPFIYITSVQQLQEILASEESLLVAHFNFSIKPQPPGFTGYYMASLLSTRTSSYNGLRIAPLFAVVSDKVLASKLSLSLPPSIQHLSIHEPKKYNLAAHFISLQCSPKRTLSHLSSWHCLPPSLSDQLVSLPLCSQSDRGLCPIFNPFLPNRHFISGFSRSTSYCQDEEEVGVVYGGHPPPYHFPCLQYFTVESSYYWSIAESMGVDHGPNTPTLIIIDFKSQLTFSFNISEETTVDDYVSIVESTVKGQAHLIYRSRHGQDNQSNEFVQELNSDSFISDVLHEEEQVYMDCLSSPISFIQVILVFHYTGWCAACTYVWPQLSSLGTHLKTRNITLVKLTRINNQYNDLPRCHSPSFYPSIALYQKGRKHLPIWYPSDHVINSENLLVFLSEVDGVRKEEEELESLNAREEWDSVGWSLWEKAEQEKAGLEETNQKLNRQIQELRSKIEECKQVGGGEREKREGDLDAFSLLGQVDGFVGQLLSEKGDREK</sequence>
<dbReference type="Gene3D" id="3.40.30.10">
    <property type="entry name" value="Glutaredoxin"/>
    <property type="match status" value="2"/>
</dbReference>
<evidence type="ECO:0000256" key="1">
    <source>
        <dbReference type="SAM" id="Coils"/>
    </source>
</evidence>
<keyword evidence="3" id="KW-1133">Transmembrane helix</keyword>
<keyword evidence="3" id="KW-0812">Transmembrane</keyword>
<evidence type="ECO:0000259" key="4">
    <source>
        <dbReference type="PROSITE" id="PS51352"/>
    </source>
</evidence>
<dbReference type="STRING" id="400682.A0A1X7VEU9"/>
<name>A0A1X7VEU9_AMPQE</name>
<dbReference type="PANTHER" id="PTHR46497">
    <property type="entry name" value="THIOREDOXIN DOMAIN-CONTAINING PROTEIN 11"/>
    <property type="match status" value="1"/>
</dbReference>
<feature type="transmembrane region" description="Helical" evidence="3">
    <location>
        <begin position="36"/>
        <end position="58"/>
    </location>
</feature>
<evidence type="ECO:0000313" key="5">
    <source>
        <dbReference type="EnsemblMetazoa" id="Aqu2.1.38523_001"/>
    </source>
</evidence>
<protein>
    <recommendedName>
        <fullName evidence="4">Thioredoxin domain-containing protein</fullName>
    </recommendedName>
</protein>
<dbReference type="eggNOG" id="KOG0190">
    <property type="taxonomic scope" value="Eukaryota"/>
</dbReference>
<dbReference type="InterPro" id="IPR052792">
    <property type="entry name" value="Thioredoxin_dom-contain_11"/>
</dbReference>
<dbReference type="InterPro" id="IPR036249">
    <property type="entry name" value="Thioredoxin-like_sf"/>
</dbReference>
<proteinExistence type="predicted"/>
<keyword evidence="3" id="KW-0472">Membrane</keyword>
<feature type="compositionally biased region" description="Basic and acidic residues" evidence="2">
    <location>
        <begin position="1"/>
        <end position="11"/>
    </location>
</feature>
<feature type="coiled-coil region" evidence="1">
    <location>
        <begin position="618"/>
        <end position="652"/>
    </location>
</feature>
<dbReference type="OrthoDB" id="1910803at2759"/>
<keyword evidence="1" id="KW-0175">Coiled coil</keyword>
<evidence type="ECO:0000256" key="3">
    <source>
        <dbReference type="SAM" id="Phobius"/>
    </source>
</evidence>
<evidence type="ECO:0000256" key="2">
    <source>
        <dbReference type="SAM" id="MobiDB-lite"/>
    </source>
</evidence>
<dbReference type="PANTHER" id="PTHR46497:SF1">
    <property type="entry name" value="THIOREDOXIN DOMAIN-CONTAINING PROTEIN 11"/>
    <property type="match status" value="1"/>
</dbReference>
<dbReference type="CDD" id="cd02961">
    <property type="entry name" value="PDI_a_family"/>
    <property type="match status" value="1"/>
</dbReference>